<dbReference type="Pfam" id="PF00437">
    <property type="entry name" value="T2SSE"/>
    <property type="match status" value="1"/>
</dbReference>
<evidence type="ECO:0000313" key="3">
    <source>
        <dbReference type="EMBL" id="MFD2261757.1"/>
    </source>
</evidence>
<dbReference type="PANTHER" id="PTHR30486:SF6">
    <property type="entry name" value="TYPE IV PILUS RETRACTATION ATPASE PILT"/>
    <property type="match status" value="1"/>
</dbReference>
<accession>A0ABW5DL12</accession>
<dbReference type="EMBL" id="JBHUIP010000003">
    <property type="protein sequence ID" value="MFD2261757.1"/>
    <property type="molecule type" value="Genomic_DNA"/>
</dbReference>
<comment type="similarity">
    <text evidence="1">Belongs to the GSP E family.</text>
</comment>
<keyword evidence="4" id="KW-1185">Reference proteome</keyword>
<protein>
    <submittedName>
        <fullName evidence="3">P-type conjugative transfer ATPase TrbB</fullName>
    </submittedName>
</protein>
<dbReference type="Proteomes" id="UP001597295">
    <property type="component" value="Unassembled WGS sequence"/>
</dbReference>
<evidence type="ECO:0000256" key="1">
    <source>
        <dbReference type="ARBA" id="ARBA00006611"/>
    </source>
</evidence>
<dbReference type="RefSeq" id="WP_379874673.1">
    <property type="nucleotide sequence ID" value="NZ_JBHUIP010000003.1"/>
</dbReference>
<dbReference type="NCBIfam" id="TIGR02782">
    <property type="entry name" value="TrbB_P"/>
    <property type="match status" value="1"/>
</dbReference>
<name>A0ABW5DL12_9PROT</name>
<organism evidence="3 4">
    <name type="scientific">Lacibacterium aquatile</name>
    <dbReference type="NCBI Taxonomy" id="1168082"/>
    <lineage>
        <taxon>Bacteria</taxon>
        <taxon>Pseudomonadati</taxon>
        <taxon>Pseudomonadota</taxon>
        <taxon>Alphaproteobacteria</taxon>
        <taxon>Rhodospirillales</taxon>
        <taxon>Rhodospirillaceae</taxon>
    </lineage>
</organism>
<evidence type="ECO:0000259" key="2">
    <source>
        <dbReference type="Pfam" id="PF00437"/>
    </source>
</evidence>
<dbReference type="Gene3D" id="3.40.50.300">
    <property type="entry name" value="P-loop containing nucleotide triphosphate hydrolases"/>
    <property type="match status" value="1"/>
</dbReference>
<dbReference type="CDD" id="cd01130">
    <property type="entry name" value="VirB11-like_ATPase"/>
    <property type="match status" value="1"/>
</dbReference>
<proteinExistence type="inferred from homology"/>
<comment type="caution">
    <text evidence="3">The sequence shown here is derived from an EMBL/GenBank/DDBJ whole genome shotgun (WGS) entry which is preliminary data.</text>
</comment>
<gene>
    <name evidence="3" type="primary">trbB</name>
    <name evidence="3" type="ORF">ACFSM5_02580</name>
</gene>
<dbReference type="InterPro" id="IPR001482">
    <property type="entry name" value="T2SS/T4SS_dom"/>
</dbReference>
<dbReference type="InterPro" id="IPR027417">
    <property type="entry name" value="P-loop_NTPase"/>
</dbReference>
<dbReference type="InterPro" id="IPR050921">
    <property type="entry name" value="T4SS_GSP_E_ATPase"/>
</dbReference>
<feature type="domain" description="Bacterial type II secretion system protein E" evidence="2">
    <location>
        <begin position="99"/>
        <end position="275"/>
    </location>
</feature>
<dbReference type="Gene3D" id="3.30.450.90">
    <property type="match status" value="1"/>
</dbReference>
<dbReference type="InterPro" id="IPR014149">
    <property type="entry name" value="Conjug-transfer_TrbB"/>
</dbReference>
<reference evidence="4" key="1">
    <citation type="journal article" date="2019" name="Int. J. Syst. Evol. Microbiol.">
        <title>The Global Catalogue of Microorganisms (GCM) 10K type strain sequencing project: providing services to taxonomists for standard genome sequencing and annotation.</title>
        <authorList>
            <consortium name="The Broad Institute Genomics Platform"/>
            <consortium name="The Broad Institute Genome Sequencing Center for Infectious Disease"/>
            <person name="Wu L."/>
            <person name="Ma J."/>
        </authorList>
    </citation>
    <scope>NUCLEOTIDE SEQUENCE [LARGE SCALE GENOMIC DNA]</scope>
    <source>
        <strain evidence="4">CGMCC 1.19062</strain>
    </source>
</reference>
<evidence type="ECO:0000313" key="4">
    <source>
        <dbReference type="Proteomes" id="UP001597295"/>
    </source>
</evidence>
<dbReference type="PANTHER" id="PTHR30486">
    <property type="entry name" value="TWITCHING MOTILITY PROTEIN PILT"/>
    <property type="match status" value="1"/>
</dbReference>
<dbReference type="SUPFAM" id="SSF52540">
    <property type="entry name" value="P-loop containing nucleoside triphosphate hydrolases"/>
    <property type="match status" value="1"/>
</dbReference>
<sequence>MKQGVQLFWEALGRPLTDLIARPDVSEVMLDPDGRIRIDRLGVGIEETGLTLLPEQAGTLLRLAASLQGQVIGREEPEIAVELPDGSRLQGWLPPIAPMPVFAIRCRTDSINTLEDAVAAGTLTQTQYQQLADAWANRRTMLICGGTGSGKTTLANAILASLHRPGERLVVLEDVPELHVRQPGSVMLRTSPRVDMRRLVRSALRLRPDRICVGEVRDGSALDLLKAWNTGHPGGLSTLHANSADAALQRLEDLMQEAVDSPPRRLIEQTIDLVIFIERDENGMRRVTEMKRV</sequence>